<evidence type="ECO:0000313" key="3">
    <source>
        <dbReference type="Proteomes" id="UP000555836"/>
    </source>
</evidence>
<dbReference type="EMBL" id="JABCLD010001849">
    <property type="protein sequence ID" value="NMU27733.1"/>
    <property type="molecule type" value="Genomic_DNA"/>
</dbReference>
<protein>
    <submittedName>
        <fullName evidence="2">Uncharacterized protein</fullName>
    </submittedName>
</protein>
<dbReference type="Proteomes" id="UP000555836">
    <property type="component" value="Unassembled WGS sequence"/>
</dbReference>
<sequence length="103" mass="11564">MLHSAIMSEMRRLPSNWPQNASALSTKLNRMKEQLEKHGVEVISGGTRGTNGRKLTLRAIEKAQNVEDITAHEPSFSEPLTYPESDPLEVNRSVEELPELPEL</sequence>
<gene>
    <name evidence="2" type="ORF">HKB21_19170</name>
</gene>
<proteinExistence type="predicted"/>
<dbReference type="AlphaFoldDB" id="A0A7Y0S7P4"/>
<organism evidence="2 3">
    <name type="scientific">Vibrio parahaemolyticus</name>
    <dbReference type="NCBI Taxonomy" id="670"/>
    <lineage>
        <taxon>Bacteria</taxon>
        <taxon>Pseudomonadati</taxon>
        <taxon>Pseudomonadota</taxon>
        <taxon>Gammaproteobacteria</taxon>
        <taxon>Vibrionales</taxon>
        <taxon>Vibrionaceae</taxon>
        <taxon>Vibrio</taxon>
    </lineage>
</organism>
<feature type="non-terminal residue" evidence="2">
    <location>
        <position position="103"/>
    </location>
</feature>
<accession>A0A7Y0S7P4</accession>
<name>A0A7Y0S7P4_VIBPH</name>
<evidence type="ECO:0000256" key="1">
    <source>
        <dbReference type="SAM" id="MobiDB-lite"/>
    </source>
</evidence>
<evidence type="ECO:0000313" key="2">
    <source>
        <dbReference type="EMBL" id="NMU27733.1"/>
    </source>
</evidence>
<comment type="caution">
    <text evidence="2">The sequence shown here is derived from an EMBL/GenBank/DDBJ whole genome shotgun (WGS) entry which is preliminary data.</text>
</comment>
<feature type="region of interest" description="Disordered" evidence="1">
    <location>
        <begin position="73"/>
        <end position="103"/>
    </location>
</feature>
<reference evidence="2 3" key="1">
    <citation type="submission" date="2020-04" db="EMBL/GenBank/DDBJ databases">
        <title>Whole-genome sequencing of Vibrio spp. from China reveals different genetic environments of blaCTX-M-14 among diverse lineages.</title>
        <authorList>
            <person name="Zheng Z."/>
            <person name="Ye L."/>
            <person name="Chen S."/>
        </authorList>
    </citation>
    <scope>NUCLEOTIDE SEQUENCE [LARGE SCALE GENOMIC DNA]</scope>
    <source>
        <strain evidence="2 3">Vb0574</strain>
    </source>
</reference>